<dbReference type="AlphaFoldDB" id="A0A444LD58"/>
<keyword evidence="3" id="KW-1185">Reference proteome</keyword>
<organism evidence="2 3">
    <name type="scientific">Neorhizobium lilium</name>
    <dbReference type="NCBI Taxonomy" id="2503024"/>
    <lineage>
        <taxon>Bacteria</taxon>
        <taxon>Pseudomonadati</taxon>
        <taxon>Pseudomonadota</taxon>
        <taxon>Alphaproteobacteria</taxon>
        <taxon>Hyphomicrobiales</taxon>
        <taxon>Rhizobiaceae</taxon>
        <taxon>Rhizobium/Agrobacterium group</taxon>
        <taxon>Neorhizobium</taxon>
    </lineage>
</organism>
<evidence type="ECO:0000256" key="1">
    <source>
        <dbReference type="SAM" id="Phobius"/>
    </source>
</evidence>
<gene>
    <name evidence="2" type="ORF">EPK99_18585</name>
</gene>
<sequence>MARDILADLDRLTDQLSELRFSLVKQASNAASDVSTSLTPHARHLARQFRSEGHNLSKAMRRNPSAATGAIVGALALGAVLTLLLGSSRSDRD</sequence>
<keyword evidence="1" id="KW-1133">Transmembrane helix</keyword>
<accession>A0A444LD58</accession>
<feature type="transmembrane region" description="Helical" evidence="1">
    <location>
        <begin position="66"/>
        <end position="86"/>
    </location>
</feature>
<evidence type="ECO:0000313" key="3">
    <source>
        <dbReference type="Proteomes" id="UP000287687"/>
    </source>
</evidence>
<dbReference type="Proteomes" id="UP000287687">
    <property type="component" value="Unassembled WGS sequence"/>
</dbReference>
<dbReference type="OrthoDB" id="8389774at2"/>
<proteinExistence type="predicted"/>
<name>A0A444LD58_9HYPH</name>
<protein>
    <recommendedName>
        <fullName evidence="4">ElaB/YqjD/DUF883 family membrane-anchored ribosome-binding protein</fullName>
    </recommendedName>
</protein>
<comment type="caution">
    <text evidence="2">The sequence shown here is derived from an EMBL/GenBank/DDBJ whole genome shotgun (WGS) entry which is preliminary data.</text>
</comment>
<dbReference type="RefSeq" id="WP_128444582.1">
    <property type="nucleotide sequence ID" value="NZ_SBIP01000004.1"/>
</dbReference>
<keyword evidence="1" id="KW-0812">Transmembrane</keyword>
<reference evidence="2 3" key="1">
    <citation type="submission" date="2019-01" db="EMBL/GenBank/DDBJ databases">
        <title>The draft genome of Rhizobium sp. 24NR.</title>
        <authorList>
            <person name="Liu L."/>
            <person name="Liang L."/>
            <person name="Shi S."/>
            <person name="Xu L."/>
            <person name="Wang X."/>
            <person name="Li L."/>
            <person name="Zhang X."/>
        </authorList>
    </citation>
    <scope>NUCLEOTIDE SEQUENCE [LARGE SCALE GENOMIC DNA]</scope>
    <source>
        <strain evidence="2 3">24NR</strain>
    </source>
</reference>
<keyword evidence="1" id="KW-0472">Membrane</keyword>
<dbReference type="EMBL" id="SBIP01000004">
    <property type="protein sequence ID" value="RWX75697.1"/>
    <property type="molecule type" value="Genomic_DNA"/>
</dbReference>
<evidence type="ECO:0000313" key="2">
    <source>
        <dbReference type="EMBL" id="RWX75697.1"/>
    </source>
</evidence>
<evidence type="ECO:0008006" key="4">
    <source>
        <dbReference type="Google" id="ProtNLM"/>
    </source>
</evidence>